<proteinExistence type="predicted"/>
<evidence type="ECO:0000313" key="1">
    <source>
        <dbReference type="EMBL" id="GBP37657.1"/>
    </source>
</evidence>
<dbReference type="AlphaFoldDB" id="A0A4C1VH93"/>
<sequence length="86" mass="9622">MSCRAPISAKRARVRFLNFQGSLEIEFVTCPGTHGEMRAVGRHGARDCSLAEHLICVYIKAKCNAKRNASRPTLFCEKENRLKAAE</sequence>
<evidence type="ECO:0000313" key="2">
    <source>
        <dbReference type="Proteomes" id="UP000299102"/>
    </source>
</evidence>
<accession>A0A4C1VH93</accession>
<dbReference type="Proteomes" id="UP000299102">
    <property type="component" value="Unassembled WGS sequence"/>
</dbReference>
<organism evidence="1 2">
    <name type="scientific">Eumeta variegata</name>
    <name type="common">Bagworm moth</name>
    <name type="synonym">Eumeta japonica</name>
    <dbReference type="NCBI Taxonomy" id="151549"/>
    <lineage>
        <taxon>Eukaryota</taxon>
        <taxon>Metazoa</taxon>
        <taxon>Ecdysozoa</taxon>
        <taxon>Arthropoda</taxon>
        <taxon>Hexapoda</taxon>
        <taxon>Insecta</taxon>
        <taxon>Pterygota</taxon>
        <taxon>Neoptera</taxon>
        <taxon>Endopterygota</taxon>
        <taxon>Lepidoptera</taxon>
        <taxon>Glossata</taxon>
        <taxon>Ditrysia</taxon>
        <taxon>Tineoidea</taxon>
        <taxon>Psychidae</taxon>
        <taxon>Oiketicinae</taxon>
        <taxon>Eumeta</taxon>
    </lineage>
</organism>
<gene>
    <name evidence="1" type="ORF">EVAR_23705_1</name>
</gene>
<comment type="caution">
    <text evidence="1">The sequence shown here is derived from an EMBL/GenBank/DDBJ whole genome shotgun (WGS) entry which is preliminary data.</text>
</comment>
<protein>
    <submittedName>
        <fullName evidence="1">Uncharacterized protein</fullName>
    </submittedName>
</protein>
<keyword evidence="2" id="KW-1185">Reference proteome</keyword>
<reference evidence="1 2" key="1">
    <citation type="journal article" date="2019" name="Commun. Biol.">
        <title>The bagworm genome reveals a unique fibroin gene that provides high tensile strength.</title>
        <authorList>
            <person name="Kono N."/>
            <person name="Nakamura H."/>
            <person name="Ohtoshi R."/>
            <person name="Tomita M."/>
            <person name="Numata K."/>
            <person name="Arakawa K."/>
        </authorList>
    </citation>
    <scope>NUCLEOTIDE SEQUENCE [LARGE SCALE GENOMIC DNA]</scope>
</reference>
<name>A0A4C1VH93_EUMVA</name>
<dbReference type="EMBL" id="BGZK01000337">
    <property type="protein sequence ID" value="GBP37657.1"/>
    <property type="molecule type" value="Genomic_DNA"/>
</dbReference>